<feature type="domain" description="4'-phosphopantetheinyl transferase" evidence="1">
    <location>
        <begin position="2"/>
        <end position="97"/>
    </location>
</feature>
<dbReference type="Proteomes" id="UP000251241">
    <property type="component" value="Unassembled WGS sequence"/>
</dbReference>
<dbReference type="GO" id="GO:0000287">
    <property type="term" value="F:magnesium ion binding"/>
    <property type="evidence" value="ECO:0007669"/>
    <property type="project" value="InterPro"/>
</dbReference>
<dbReference type="Pfam" id="PF01648">
    <property type="entry name" value="ACPS"/>
    <property type="match status" value="1"/>
</dbReference>
<dbReference type="EMBL" id="UAUU01000008">
    <property type="protein sequence ID" value="SPZ85444.1"/>
    <property type="molecule type" value="Genomic_DNA"/>
</dbReference>
<sequence length="170" mass="19567">MIGNDIIDLVQSRKESNWRRRGFLSKLFNEQEQLLIVNSPDPEIVVWLLWSMKEAAYKIWNRQTGIRKYIPLKLRCSVIERTACKARGEVICEGKRYYTKTIVSPDFIHSVAAGELVHLDDIVEIKRDGIIKDSLGVPSLVLRDGKRRLPVSVSNHGRFERIVSIHSLLT</sequence>
<name>A0A2X2IVU4_SPHMU</name>
<dbReference type="InterPro" id="IPR037143">
    <property type="entry name" value="4-PPantetheinyl_Trfase_dom_sf"/>
</dbReference>
<keyword evidence="2" id="KW-0808">Transferase</keyword>
<evidence type="ECO:0000259" key="1">
    <source>
        <dbReference type="Pfam" id="PF01648"/>
    </source>
</evidence>
<evidence type="ECO:0000313" key="2">
    <source>
        <dbReference type="EMBL" id="SPZ85444.1"/>
    </source>
</evidence>
<dbReference type="SUPFAM" id="SSF56214">
    <property type="entry name" value="4'-phosphopantetheinyl transferase"/>
    <property type="match status" value="1"/>
</dbReference>
<dbReference type="Gene3D" id="3.90.470.20">
    <property type="entry name" value="4'-phosphopantetheinyl transferase domain"/>
    <property type="match status" value="1"/>
</dbReference>
<reference evidence="2 3" key="1">
    <citation type="submission" date="2018-06" db="EMBL/GenBank/DDBJ databases">
        <authorList>
            <consortium name="Pathogen Informatics"/>
            <person name="Doyle S."/>
        </authorList>
    </citation>
    <scope>NUCLEOTIDE SEQUENCE [LARGE SCALE GENOMIC DNA]</scope>
    <source>
        <strain evidence="2 3">NCTC11343</strain>
    </source>
</reference>
<dbReference type="GeneID" id="97181205"/>
<accession>A0A2X2IVU4</accession>
<dbReference type="RefSeq" id="WP_112374522.1">
    <property type="nucleotide sequence ID" value="NZ_CP069793.1"/>
</dbReference>
<proteinExistence type="predicted"/>
<dbReference type="GO" id="GO:0008897">
    <property type="term" value="F:holo-[acyl-carrier-protein] synthase activity"/>
    <property type="evidence" value="ECO:0007669"/>
    <property type="project" value="InterPro"/>
</dbReference>
<protein>
    <submittedName>
        <fullName evidence="2">4'-phosphopantetheinyl transferase superfamily</fullName>
    </submittedName>
</protein>
<dbReference type="AlphaFoldDB" id="A0A2X2IVU4"/>
<evidence type="ECO:0000313" key="3">
    <source>
        <dbReference type="Proteomes" id="UP000251241"/>
    </source>
</evidence>
<dbReference type="InterPro" id="IPR008278">
    <property type="entry name" value="4-PPantetheinyl_Trfase_dom"/>
</dbReference>
<gene>
    <name evidence="2" type="ORF">NCTC11343_02006</name>
</gene>
<organism evidence="2 3">
    <name type="scientific">Sphingobacterium multivorum</name>
    <dbReference type="NCBI Taxonomy" id="28454"/>
    <lineage>
        <taxon>Bacteria</taxon>
        <taxon>Pseudomonadati</taxon>
        <taxon>Bacteroidota</taxon>
        <taxon>Sphingobacteriia</taxon>
        <taxon>Sphingobacteriales</taxon>
        <taxon>Sphingobacteriaceae</taxon>
        <taxon>Sphingobacterium</taxon>
    </lineage>
</organism>